<evidence type="ECO:0000256" key="1">
    <source>
        <dbReference type="SAM" id="Phobius"/>
    </source>
</evidence>
<keyword evidence="1" id="KW-0812">Transmembrane</keyword>
<accession>A0A7C8ZBU0</accession>
<evidence type="ECO:0000313" key="2">
    <source>
        <dbReference type="EMBL" id="MBA4638250.1"/>
    </source>
</evidence>
<name>A0A7C8ZBU0_OPUST</name>
<sequence length="128" mass="14639">MHLFPHCPFSSCLPSMLLCDYLTLFWILLCLLQLKRPLQLLLSGQFLLLFLLMQNIFNLSTQFHLPKLYPLCRFLDLLLDIISAILFLLLFLPLRSFILALPLLPVPLLSSLHLFPPPSAFTPTTSSS</sequence>
<dbReference type="EMBL" id="GISG01108863">
    <property type="protein sequence ID" value="MBA4638250.1"/>
    <property type="molecule type" value="Transcribed_RNA"/>
</dbReference>
<feature type="transmembrane region" description="Helical" evidence="1">
    <location>
        <begin position="71"/>
        <end position="91"/>
    </location>
</feature>
<reference evidence="2" key="1">
    <citation type="journal article" date="2013" name="J. Plant Res.">
        <title>Effect of fungi and light on seed germination of three Opuntia species from semiarid lands of central Mexico.</title>
        <authorList>
            <person name="Delgado-Sanchez P."/>
            <person name="Jimenez-Bremont J.F."/>
            <person name="Guerrero-Gonzalez Mde L."/>
            <person name="Flores J."/>
        </authorList>
    </citation>
    <scope>NUCLEOTIDE SEQUENCE</scope>
    <source>
        <tissue evidence="2">Cladode</tissue>
    </source>
</reference>
<feature type="transmembrane region" description="Helical" evidence="1">
    <location>
        <begin position="40"/>
        <end position="59"/>
    </location>
</feature>
<dbReference type="AlphaFoldDB" id="A0A7C8ZBU0"/>
<reference evidence="2" key="2">
    <citation type="submission" date="2020-07" db="EMBL/GenBank/DDBJ databases">
        <authorList>
            <person name="Vera ALvarez R."/>
            <person name="Arias-Moreno D.M."/>
            <person name="Jimenez-Jacinto V."/>
            <person name="Jimenez-Bremont J.F."/>
            <person name="Swaminathan K."/>
            <person name="Moose S.P."/>
            <person name="Guerrero-Gonzalez M.L."/>
            <person name="Marino-Ramirez L."/>
            <person name="Landsman D."/>
            <person name="Rodriguez-Kessler M."/>
            <person name="Delgado-Sanchez P."/>
        </authorList>
    </citation>
    <scope>NUCLEOTIDE SEQUENCE</scope>
    <source>
        <tissue evidence="2">Cladode</tissue>
    </source>
</reference>
<keyword evidence="1" id="KW-0472">Membrane</keyword>
<organism evidence="2">
    <name type="scientific">Opuntia streptacantha</name>
    <name type="common">Prickly pear cactus</name>
    <name type="synonym">Opuntia cardona</name>
    <dbReference type="NCBI Taxonomy" id="393608"/>
    <lineage>
        <taxon>Eukaryota</taxon>
        <taxon>Viridiplantae</taxon>
        <taxon>Streptophyta</taxon>
        <taxon>Embryophyta</taxon>
        <taxon>Tracheophyta</taxon>
        <taxon>Spermatophyta</taxon>
        <taxon>Magnoliopsida</taxon>
        <taxon>eudicotyledons</taxon>
        <taxon>Gunneridae</taxon>
        <taxon>Pentapetalae</taxon>
        <taxon>Caryophyllales</taxon>
        <taxon>Cactineae</taxon>
        <taxon>Cactaceae</taxon>
        <taxon>Opuntioideae</taxon>
        <taxon>Opuntia</taxon>
    </lineage>
</organism>
<proteinExistence type="predicted"/>
<protein>
    <submittedName>
        <fullName evidence="2">Uncharacterized protein</fullName>
    </submittedName>
</protein>
<feature type="transmembrane region" description="Helical" evidence="1">
    <location>
        <begin position="12"/>
        <end position="34"/>
    </location>
</feature>
<keyword evidence="1" id="KW-1133">Transmembrane helix</keyword>